<accession>A0A7W9SGR7</accession>
<dbReference type="Pfam" id="PF07949">
    <property type="entry name" value="YbbR"/>
    <property type="match status" value="3"/>
</dbReference>
<evidence type="ECO:0000256" key="1">
    <source>
        <dbReference type="SAM" id="MobiDB-lite"/>
    </source>
</evidence>
<evidence type="ECO:0000313" key="2">
    <source>
        <dbReference type="EMBL" id="MBB6041893.1"/>
    </source>
</evidence>
<proteinExistence type="predicted"/>
<dbReference type="EMBL" id="JACHHH010000010">
    <property type="protein sequence ID" value="MBB6041893.1"/>
    <property type="molecule type" value="Genomic_DNA"/>
</dbReference>
<reference evidence="2 3" key="1">
    <citation type="submission" date="2020-08" db="EMBL/GenBank/DDBJ databases">
        <title>Genomic Encyclopedia of Type Strains, Phase IV (KMG-IV): sequencing the most valuable type-strain genomes for metagenomic binning, comparative biology and taxonomic classification.</title>
        <authorList>
            <person name="Goeker M."/>
        </authorList>
    </citation>
    <scope>NUCLEOTIDE SEQUENCE [LARGE SCALE GENOMIC DNA]</scope>
    <source>
        <strain evidence="2 3">DSM 17245</strain>
    </source>
</reference>
<evidence type="ECO:0000313" key="3">
    <source>
        <dbReference type="Proteomes" id="UP000522163"/>
    </source>
</evidence>
<name>A0A7W9SGR7_9FIRM</name>
<feature type="compositionally biased region" description="Low complexity" evidence="1">
    <location>
        <begin position="327"/>
        <end position="350"/>
    </location>
</feature>
<dbReference type="Proteomes" id="UP000522163">
    <property type="component" value="Unassembled WGS sequence"/>
</dbReference>
<dbReference type="PANTHER" id="PTHR37804">
    <property type="entry name" value="CDAA REGULATORY PROTEIN CDAR"/>
    <property type="match status" value="1"/>
</dbReference>
<dbReference type="RefSeq" id="WP_007156349.1">
    <property type="nucleotide sequence ID" value="NZ_CAUVGH010000003.1"/>
</dbReference>
<organism evidence="2 3">
    <name type="scientific">Oribacterium sinus</name>
    <dbReference type="NCBI Taxonomy" id="237576"/>
    <lineage>
        <taxon>Bacteria</taxon>
        <taxon>Bacillati</taxon>
        <taxon>Bacillota</taxon>
        <taxon>Clostridia</taxon>
        <taxon>Lachnospirales</taxon>
        <taxon>Lachnospiraceae</taxon>
        <taxon>Oribacterium</taxon>
    </lineage>
</organism>
<gene>
    <name evidence="2" type="ORF">HNQ46_001884</name>
</gene>
<dbReference type="Gene3D" id="2.170.120.40">
    <property type="entry name" value="YbbR-like domain"/>
    <property type="match status" value="2"/>
</dbReference>
<feature type="region of interest" description="Disordered" evidence="1">
    <location>
        <begin position="318"/>
        <end position="394"/>
    </location>
</feature>
<dbReference type="PANTHER" id="PTHR37804:SF1">
    <property type="entry name" value="CDAA REGULATORY PROTEIN CDAR"/>
    <property type="match status" value="1"/>
</dbReference>
<protein>
    <submittedName>
        <fullName evidence="2">YbbR domain-containing protein</fullName>
    </submittedName>
</protein>
<dbReference type="InterPro" id="IPR053154">
    <property type="entry name" value="c-di-AMP_regulator"/>
</dbReference>
<dbReference type="InterPro" id="IPR012505">
    <property type="entry name" value="YbbR"/>
</dbReference>
<sequence length="394" mass="42573">MKFFKENLILKLVSVVLALLLWLIVFNVSNPEQKESRTVELQILNQDTFSAENKTWEVDRSTVTVSYTVRSNLASSVKASDFKAYIDLSDYSITGSVPVYVELVNQENASSISDIVARPSVVHVSIEDLQKKKFDLQVHQQGNVAEGYTVSSITVDPTTIYVNGPESSVGRISSLGLVVNVDGMNQNTDGTGKIVFYDANGKIIQNLPNVSLSQEQVDYTVVIHKKKDLILSATTEGNVQNGYTVEELQISPKSISVSGSESVLDGINQLTLPALDVSNAKEDVSVSLRLKDYLPSGLSLAEPNSTVYIHATIKKLPESTKEEVEQNTKASTTEESTEGTTESSKSSESTKTTEEENSAETKGSGNGDSKGSGADSGESTENKGPSAERKAKSQ</sequence>
<dbReference type="AlphaFoldDB" id="A0A7W9SGR7"/>
<comment type="caution">
    <text evidence="2">The sequence shown here is derived from an EMBL/GenBank/DDBJ whole genome shotgun (WGS) entry which is preliminary data.</text>
</comment>
<dbReference type="GeneID" id="85015416"/>
<dbReference type="Gene3D" id="2.170.120.30">
    <property type="match status" value="1"/>
</dbReference>